<evidence type="ECO:0000256" key="1">
    <source>
        <dbReference type="SAM" id="MobiDB-lite"/>
    </source>
</evidence>
<dbReference type="Proteomes" id="UP000807469">
    <property type="component" value="Unassembled WGS sequence"/>
</dbReference>
<dbReference type="OrthoDB" id="3190489at2759"/>
<organism evidence="2 3">
    <name type="scientific">Pholiota conissans</name>
    <dbReference type="NCBI Taxonomy" id="109636"/>
    <lineage>
        <taxon>Eukaryota</taxon>
        <taxon>Fungi</taxon>
        <taxon>Dikarya</taxon>
        <taxon>Basidiomycota</taxon>
        <taxon>Agaricomycotina</taxon>
        <taxon>Agaricomycetes</taxon>
        <taxon>Agaricomycetidae</taxon>
        <taxon>Agaricales</taxon>
        <taxon>Agaricineae</taxon>
        <taxon>Strophariaceae</taxon>
        <taxon>Pholiota</taxon>
    </lineage>
</organism>
<evidence type="ECO:0008006" key="4">
    <source>
        <dbReference type="Google" id="ProtNLM"/>
    </source>
</evidence>
<dbReference type="EMBL" id="MU155266">
    <property type="protein sequence ID" value="KAF9477266.1"/>
    <property type="molecule type" value="Genomic_DNA"/>
</dbReference>
<proteinExistence type="predicted"/>
<name>A0A9P5YY17_9AGAR</name>
<gene>
    <name evidence="2" type="ORF">BDN70DRAFT_862077</name>
</gene>
<evidence type="ECO:0000313" key="2">
    <source>
        <dbReference type="EMBL" id="KAF9477266.1"/>
    </source>
</evidence>
<reference evidence="2" key="1">
    <citation type="submission" date="2020-11" db="EMBL/GenBank/DDBJ databases">
        <authorList>
            <consortium name="DOE Joint Genome Institute"/>
            <person name="Ahrendt S."/>
            <person name="Riley R."/>
            <person name="Andreopoulos W."/>
            <person name="Labutti K."/>
            <person name="Pangilinan J."/>
            <person name="Ruiz-Duenas F.J."/>
            <person name="Barrasa J.M."/>
            <person name="Sanchez-Garcia M."/>
            <person name="Camarero S."/>
            <person name="Miyauchi S."/>
            <person name="Serrano A."/>
            <person name="Linde D."/>
            <person name="Babiker R."/>
            <person name="Drula E."/>
            <person name="Ayuso-Fernandez I."/>
            <person name="Pacheco R."/>
            <person name="Padilla G."/>
            <person name="Ferreira P."/>
            <person name="Barriuso J."/>
            <person name="Kellner H."/>
            <person name="Castanera R."/>
            <person name="Alfaro M."/>
            <person name="Ramirez L."/>
            <person name="Pisabarro A.G."/>
            <person name="Kuo A."/>
            <person name="Tritt A."/>
            <person name="Lipzen A."/>
            <person name="He G."/>
            <person name="Yan M."/>
            <person name="Ng V."/>
            <person name="Cullen D."/>
            <person name="Martin F."/>
            <person name="Rosso M.-N."/>
            <person name="Henrissat B."/>
            <person name="Hibbett D."/>
            <person name="Martinez A.T."/>
            <person name="Grigoriev I.V."/>
        </authorList>
    </citation>
    <scope>NUCLEOTIDE SEQUENCE</scope>
    <source>
        <strain evidence="2">CIRM-BRFM 674</strain>
    </source>
</reference>
<evidence type="ECO:0000313" key="3">
    <source>
        <dbReference type="Proteomes" id="UP000807469"/>
    </source>
</evidence>
<dbReference type="AlphaFoldDB" id="A0A9P5YY17"/>
<protein>
    <recommendedName>
        <fullName evidence="4">F-box domain-containing protein</fullName>
    </recommendedName>
</protein>
<comment type="caution">
    <text evidence="2">The sequence shown here is derived from an EMBL/GenBank/DDBJ whole genome shotgun (WGS) entry which is preliminary data.</text>
</comment>
<accession>A0A9P5YY17</accession>
<sequence length="438" mass="48945">MKPADAPSSNIVRLPLEVLEIFIQYSPLSTQLALARVSKLFHSLSLHPLYCNISLSSPRNVVACCRTLLASPSAAKVVRSFMISYTYYSTSSNTLLAAYYSVIKGALLALTGLHTLKLLVHDPYFVTLLKNRIFPALRQFECYLTPSIALIGFLNSHPKVNYLQLSPNENTSGEFLDEDNKLPPVELPRLQYFAGNAQSIPCLGTSSTLRAAIISWNIMDTDPDLPLSALQRSSHATLSLLSCRRRGWNLDLIEMISNHLPDIHSLHISNVLLVDGHPTEHYLQTIRSILQRFTQLHRFKIHCIDYWEMGNIACRLDEDFTTVTCWGDACPSLTEISLPHSEDLSWYRISENVWIPDPKHKAGAAWLSDAVTSKRHHKWGVIAEGLETNILNTTAAPTDFVDTIANARSHLEDLLRSDNRLNSPNSEGSRGSSSKEGK</sequence>
<feature type="region of interest" description="Disordered" evidence="1">
    <location>
        <begin position="416"/>
        <end position="438"/>
    </location>
</feature>
<keyword evidence="3" id="KW-1185">Reference proteome</keyword>